<sequence length="389" mass="43610">MLPVVRAVLAAVIGLLLTLVGLVTVQLNRTKLPSWPVLIAPDQMELRLGQGRVNSDGLMIERAGQNETSVVLVQLPAIEAEGFGTLSWHLKGLTSDQDLQIFWVSSMAPLQLQAHVLTDSQKQEGVVNLTTEATWAGRIELLGLTVQGEISQPLTLAQVLLMQKPRTIAYSLRVLLRSWTYREPWSMRSINFREHVGNQWQTIPLIQATIWLLISGSLFMALSIKADSRSLLTGSAALLMVAWLVLDAQWQWQLYKRLQETFERHSDTLPGARNPINDTDGSIAKLVTEVRKYLSPNLNRIIMVTADPDGFLSLRTRYRLLPLNTNPGMMHLPDPDQVQADDYLLLIQPPADIQYNPATRQLVNGVRRLPVEPLMAIPGIAVLYRMRVE</sequence>
<evidence type="ECO:0000256" key="1">
    <source>
        <dbReference type="SAM" id="Phobius"/>
    </source>
</evidence>
<organism evidence="2 3">
    <name type="scientific">Thiohalocapsa marina</name>
    <dbReference type="NCBI Taxonomy" id="424902"/>
    <lineage>
        <taxon>Bacteria</taxon>
        <taxon>Pseudomonadati</taxon>
        <taxon>Pseudomonadota</taxon>
        <taxon>Gammaproteobacteria</taxon>
        <taxon>Chromatiales</taxon>
        <taxon>Chromatiaceae</taxon>
        <taxon>Thiohalocapsa</taxon>
    </lineage>
</organism>
<reference evidence="2 3" key="1">
    <citation type="submission" date="2019-09" db="EMBL/GenBank/DDBJ databases">
        <title>Whole-genome sequence of the purple sulfur bacterium Thiohalocapsa marina DSM 19078.</title>
        <authorList>
            <person name="Kyndt J.A."/>
            <person name="Meyer T.E."/>
        </authorList>
    </citation>
    <scope>NUCLEOTIDE SEQUENCE [LARGE SCALE GENOMIC DNA]</scope>
    <source>
        <strain evidence="2 3">DSM 19078</strain>
    </source>
</reference>
<proteinExistence type="predicted"/>
<accession>A0A5M8FVX6</accession>
<keyword evidence="1" id="KW-0812">Transmembrane</keyword>
<dbReference type="EMBL" id="VWXX01000001">
    <property type="protein sequence ID" value="KAA6187869.1"/>
    <property type="molecule type" value="Genomic_DNA"/>
</dbReference>
<feature type="transmembrane region" description="Helical" evidence="1">
    <location>
        <begin position="6"/>
        <end position="25"/>
    </location>
</feature>
<dbReference type="RefSeq" id="WP_150089534.1">
    <property type="nucleotide sequence ID" value="NZ_VWXX01000001.1"/>
</dbReference>
<keyword evidence="1" id="KW-0472">Membrane</keyword>
<dbReference type="AlphaFoldDB" id="A0A5M8FVX6"/>
<name>A0A5M8FVX6_9GAMM</name>
<keyword evidence="3" id="KW-1185">Reference proteome</keyword>
<comment type="caution">
    <text evidence="2">The sequence shown here is derived from an EMBL/GenBank/DDBJ whole genome shotgun (WGS) entry which is preliminary data.</text>
</comment>
<evidence type="ECO:0000313" key="2">
    <source>
        <dbReference type="EMBL" id="KAA6187869.1"/>
    </source>
</evidence>
<evidence type="ECO:0000313" key="3">
    <source>
        <dbReference type="Proteomes" id="UP000322981"/>
    </source>
</evidence>
<dbReference type="Proteomes" id="UP000322981">
    <property type="component" value="Unassembled WGS sequence"/>
</dbReference>
<protein>
    <submittedName>
        <fullName evidence="2">Uncharacterized protein</fullName>
    </submittedName>
</protein>
<dbReference type="OrthoDB" id="5723632at2"/>
<gene>
    <name evidence="2" type="ORF">F2Q65_01125</name>
</gene>
<keyword evidence="1" id="KW-1133">Transmembrane helix</keyword>